<dbReference type="InterPro" id="IPR001005">
    <property type="entry name" value="SANT/Myb"/>
</dbReference>
<dbReference type="InterPro" id="IPR029044">
    <property type="entry name" value="Nucleotide-diphossugar_trans"/>
</dbReference>
<dbReference type="AlphaFoldDB" id="K1RBL9"/>
<dbReference type="InParanoid" id="K1RBL9"/>
<dbReference type="HOGENOM" id="CLU_357977_0_0_1"/>
<dbReference type="PROSITE" id="PS50090">
    <property type="entry name" value="MYB_LIKE"/>
    <property type="match status" value="1"/>
</dbReference>
<dbReference type="PANTHER" id="PTHR46830:SF1">
    <property type="entry name" value="ALPHA-1,4-N-ACETYLGLUCOSAMINYLTRANSFERASE"/>
    <property type="match status" value="1"/>
</dbReference>
<proteinExistence type="predicted"/>
<dbReference type="EMBL" id="JH818221">
    <property type="protein sequence ID" value="EKC43128.1"/>
    <property type="molecule type" value="Genomic_DNA"/>
</dbReference>
<dbReference type="Pfam" id="PF13873">
    <property type="entry name" value="Myb_DNA-bind_5"/>
    <property type="match status" value="1"/>
</dbReference>
<reference evidence="1" key="1">
    <citation type="journal article" date="2012" name="Nature">
        <title>The oyster genome reveals stress adaptation and complexity of shell formation.</title>
        <authorList>
            <person name="Zhang G."/>
            <person name="Fang X."/>
            <person name="Guo X."/>
            <person name="Li L."/>
            <person name="Luo R."/>
            <person name="Xu F."/>
            <person name="Yang P."/>
            <person name="Zhang L."/>
            <person name="Wang X."/>
            <person name="Qi H."/>
            <person name="Xiong Z."/>
            <person name="Que H."/>
            <person name="Xie Y."/>
            <person name="Holland P.W."/>
            <person name="Paps J."/>
            <person name="Zhu Y."/>
            <person name="Wu F."/>
            <person name="Chen Y."/>
            <person name="Wang J."/>
            <person name="Peng C."/>
            <person name="Meng J."/>
            <person name="Yang L."/>
            <person name="Liu J."/>
            <person name="Wen B."/>
            <person name="Zhang N."/>
            <person name="Huang Z."/>
            <person name="Zhu Q."/>
            <person name="Feng Y."/>
            <person name="Mount A."/>
            <person name="Hedgecock D."/>
            <person name="Xu Z."/>
            <person name="Liu Y."/>
            <person name="Domazet-Loso T."/>
            <person name="Du Y."/>
            <person name="Sun X."/>
            <person name="Zhang S."/>
            <person name="Liu B."/>
            <person name="Cheng P."/>
            <person name="Jiang X."/>
            <person name="Li J."/>
            <person name="Fan D."/>
            <person name="Wang W."/>
            <person name="Fu W."/>
            <person name="Wang T."/>
            <person name="Wang B."/>
            <person name="Zhang J."/>
            <person name="Peng Z."/>
            <person name="Li Y."/>
            <person name="Li N."/>
            <person name="Wang J."/>
            <person name="Chen M."/>
            <person name="He Y."/>
            <person name="Tan F."/>
            <person name="Song X."/>
            <person name="Zheng Q."/>
            <person name="Huang R."/>
            <person name="Yang H."/>
            <person name="Du X."/>
            <person name="Chen L."/>
            <person name="Yang M."/>
            <person name="Gaffney P.M."/>
            <person name="Wang S."/>
            <person name="Luo L."/>
            <person name="She Z."/>
            <person name="Ming Y."/>
            <person name="Huang W."/>
            <person name="Zhang S."/>
            <person name="Huang B."/>
            <person name="Zhang Y."/>
            <person name="Qu T."/>
            <person name="Ni P."/>
            <person name="Miao G."/>
            <person name="Wang J."/>
            <person name="Wang Q."/>
            <person name="Steinberg C.E."/>
            <person name="Wang H."/>
            <person name="Li N."/>
            <person name="Qian L."/>
            <person name="Zhang G."/>
            <person name="Li Y."/>
            <person name="Yang H."/>
            <person name="Liu X."/>
            <person name="Wang J."/>
            <person name="Yin Y."/>
            <person name="Wang J."/>
        </authorList>
    </citation>
    <scope>NUCLEOTIDE SEQUENCE [LARGE SCALE GENOMIC DNA]</scope>
    <source>
        <strain evidence="1">05x7-T-G4-1.051#20</strain>
    </source>
</reference>
<dbReference type="SUPFAM" id="SSF53448">
    <property type="entry name" value="Nucleotide-diphospho-sugar transferases"/>
    <property type="match status" value="2"/>
</dbReference>
<protein>
    <submittedName>
        <fullName evidence="1">Uncharacterized protein</fullName>
    </submittedName>
</protein>
<sequence length="783" mass="88916">MDKQKRKPNWSTDELEALGQGVSANIKTIRGKFSPGLTISQKTQCWQQIAERVNSVNISEITRDVVDCKKKWQDISSATKKKEAARLKEMRGTGGGPAPVEDIKTWERLILGTLSKCSVEGVEGGVDTLECNKATTSSFITIEKDYDSVSGICDDAVAYLPDNLPEYGGIYVDTDQYFLRSEDEFRTTNCTMGMAHDKAMGSALIFAKKDASFINKWIDSYSFYDPTQWGLNSVLMATKLSQMYPTLLRVLNHDSTVSHDTAPNQTNKIVSHSPKRQDLTIGDAKIAIAATGDFVKQFNVSNSDRLKKIVEEKEYAGYRLMGNTFNVETTGSNVKQLILKKLDGRYGDLHEEIIDATTIGSLKNWPSENNEAAYGVQDVKNLSERFKNTLHNAGVDREKLLEEWQVLKCLIYRRFKNFRASIWEDIHAVFGDSGVTNILKLLDLIHRLPPTSVLNETGFNQMKLIKTDRRQSLSARHLNDLMLIRLQSPSIAEFDPNPAIDRWMISPTGQKRRFHYRRIKKPITNETGTVQIDSEKYGGIYLDTDQLLLTSLDKFRNRECTMGMAADGYLGSAVIIARKNSAFIKKWMDSYSAYKPNAWGENSVINATKLAKQNPDLIHTEKHYCSFYPHPNYLSKQNYKWSHSYGLHIYKPGRVEQLKQLNFSSIRKLNNTLGAAFRVVFASFFVIFVIIQFTHILVATQSNLKYKAENETCVTNESRELTKLKTRLLRMQSLLTLVHRITKGGKRQEDSCNIETALLLLNQKKASETIFTDPFEGIYIYVE</sequence>
<name>K1RBL9_MAGGI</name>
<dbReference type="InterPro" id="IPR028002">
    <property type="entry name" value="Myb_DNA-bind_5"/>
</dbReference>
<dbReference type="PANTHER" id="PTHR46830">
    <property type="entry name" value="TRANSFERASE, PUTATIVE-RELATED"/>
    <property type="match status" value="1"/>
</dbReference>
<accession>K1RBL9</accession>
<organism evidence="1">
    <name type="scientific">Magallana gigas</name>
    <name type="common">Pacific oyster</name>
    <name type="synonym">Crassostrea gigas</name>
    <dbReference type="NCBI Taxonomy" id="29159"/>
    <lineage>
        <taxon>Eukaryota</taxon>
        <taxon>Metazoa</taxon>
        <taxon>Spiralia</taxon>
        <taxon>Lophotrochozoa</taxon>
        <taxon>Mollusca</taxon>
        <taxon>Bivalvia</taxon>
        <taxon>Autobranchia</taxon>
        <taxon>Pteriomorphia</taxon>
        <taxon>Ostreida</taxon>
        <taxon>Ostreoidea</taxon>
        <taxon>Ostreidae</taxon>
        <taxon>Magallana</taxon>
    </lineage>
</organism>
<dbReference type="Gene3D" id="1.10.10.60">
    <property type="entry name" value="Homeodomain-like"/>
    <property type="match status" value="1"/>
</dbReference>
<dbReference type="Gene3D" id="3.90.550.20">
    <property type="match status" value="1"/>
</dbReference>
<evidence type="ECO:0000313" key="1">
    <source>
        <dbReference type="EMBL" id="EKC43128.1"/>
    </source>
</evidence>
<gene>
    <name evidence="1" type="ORF">CGI_10022334</name>
</gene>